<evidence type="ECO:0000259" key="1">
    <source>
        <dbReference type="Pfam" id="PF02627"/>
    </source>
</evidence>
<dbReference type="SUPFAM" id="SSF69118">
    <property type="entry name" value="AhpD-like"/>
    <property type="match status" value="1"/>
</dbReference>
<feature type="domain" description="Carboxymuconolactone decarboxylase-like" evidence="1">
    <location>
        <begin position="24"/>
        <end position="99"/>
    </location>
</feature>
<dbReference type="Proteomes" id="UP001226762">
    <property type="component" value="Unassembled WGS sequence"/>
</dbReference>
<sequence>MDQIALDKKPINLLQHASGALPALQEVENWIANSSLDRDFVHLLKLRASQMNECAYCVKMHTRDARDAGEKDERLDHLVIWRYSPQFSDAEKAALAWMEAMTSLKPAMDYGSLRGELRRHYDDAAIAALTLVGSMINLWNRVQVSNH</sequence>
<gene>
    <name evidence="2" type="ORF">NO357_02245</name>
</gene>
<dbReference type="Gene3D" id="1.20.1290.10">
    <property type="entry name" value="AhpD-like"/>
    <property type="match status" value="1"/>
</dbReference>
<protein>
    <submittedName>
        <fullName evidence="2">Carboxymuconolactone decarboxylase family protein</fullName>
    </submittedName>
</protein>
<dbReference type="EMBL" id="JANHAX010000001">
    <property type="protein sequence ID" value="MDQ2088721.1"/>
    <property type="molecule type" value="Genomic_DNA"/>
</dbReference>
<dbReference type="InterPro" id="IPR004675">
    <property type="entry name" value="AhpD_core"/>
</dbReference>
<keyword evidence="3" id="KW-1185">Reference proteome</keyword>
<dbReference type="GO" id="GO:0051920">
    <property type="term" value="F:peroxiredoxin activity"/>
    <property type="evidence" value="ECO:0007669"/>
    <property type="project" value="InterPro"/>
</dbReference>
<evidence type="ECO:0000313" key="3">
    <source>
        <dbReference type="Proteomes" id="UP001226762"/>
    </source>
</evidence>
<dbReference type="AlphaFoldDB" id="A0AAE3W994"/>
<evidence type="ECO:0000313" key="2">
    <source>
        <dbReference type="EMBL" id="MDQ2088721.1"/>
    </source>
</evidence>
<organism evidence="2 3">
    <name type="scientific">Marimonas arenosa</name>
    <dbReference type="NCBI Taxonomy" id="1795305"/>
    <lineage>
        <taxon>Bacteria</taxon>
        <taxon>Pseudomonadati</taxon>
        <taxon>Pseudomonadota</taxon>
        <taxon>Alphaproteobacteria</taxon>
        <taxon>Rhodobacterales</taxon>
        <taxon>Paracoccaceae</taxon>
        <taxon>Marimonas</taxon>
    </lineage>
</organism>
<dbReference type="Pfam" id="PF02627">
    <property type="entry name" value="CMD"/>
    <property type="match status" value="1"/>
</dbReference>
<reference evidence="2" key="2">
    <citation type="submission" date="2023-02" db="EMBL/GenBank/DDBJ databases">
        <title>'Rhodoalgimonas zhirmunskyi' gen. nov., isolated from a red alga.</title>
        <authorList>
            <person name="Nedashkovskaya O.I."/>
            <person name="Otstavnykh N.Y."/>
            <person name="Bystritskaya E.P."/>
            <person name="Balabanova L.A."/>
            <person name="Isaeva M.P."/>
        </authorList>
    </citation>
    <scope>NUCLEOTIDE SEQUENCE</scope>
    <source>
        <strain evidence="2">KCTC 52189</strain>
    </source>
</reference>
<dbReference type="PANTHER" id="PTHR34846:SF10">
    <property type="entry name" value="CYTOPLASMIC PROTEIN"/>
    <property type="match status" value="1"/>
</dbReference>
<dbReference type="PANTHER" id="PTHR34846">
    <property type="entry name" value="4-CARBOXYMUCONOLACTONE DECARBOXYLASE FAMILY PROTEIN (AFU_ORTHOLOGUE AFUA_6G11590)"/>
    <property type="match status" value="1"/>
</dbReference>
<dbReference type="NCBIfam" id="TIGR00778">
    <property type="entry name" value="ahpD_dom"/>
    <property type="match status" value="1"/>
</dbReference>
<reference evidence="2" key="1">
    <citation type="submission" date="2022-07" db="EMBL/GenBank/DDBJ databases">
        <authorList>
            <person name="Otstavnykh N."/>
            <person name="Isaeva M."/>
            <person name="Bystritskaya E."/>
        </authorList>
    </citation>
    <scope>NUCLEOTIDE SEQUENCE</scope>
    <source>
        <strain evidence="2">KCTC 52189</strain>
    </source>
</reference>
<dbReference type="RefSeq" id="WP_306733986.1">
    <property type="nucleotide sequence ID" value="NZ_JANHAX010000001.1"/>
</dbReference>
<dbReference type="InterPro" id="IPR029032">
    <property type="entry name" value="AhpD-like"/>
</dbReference>
<dbReference type="InterPro" id="IPR003779">
    <property type="entry name" value="CMD-like"/>
</dbReference>
<name>A0AAE3W994_9RHOB</name>
<accession>A0AAE3W994</accession>
<proteinExistence type="predicted"/>
<comment type="caution">
    <text evidence="2">The sequence shown here is derived from an EMBL/GenBank/DDBJ whole genome shotgun (WGS) entry which is preliminary data.</text>
</comment>